<protein>
    <submittedName>
        <fullName evidence="1">Uncharacterized protein</fullName>
    </submittedName>
</protein>
<proteinExistence type="predicted"/>
<accession>A0A1M3TSH2</accession>
<organism evidence="1 2">
    <name type="scientific">Aspergillus luchuensis (strain CBS 106.47)</name>
    <dbReference type="NCBI Taxonomy" id="1137211"/>
    <lineage>
        <taxon>Eukaryota</taxon>
        <taxon>Fungi</taxon>
        <taxon>Dikarya</taxon>
        <taxon>Ascomycota</taxon>
        <taxon>Pezizomycotina</taxon>
        <taxon>Eurotiomycetes</taxon>
        <taxon>Eurotiomycetidae</taxon>
        <taxon>Eurotiales</taxon>
        <taxon>Aspergillaceae</taxon>
        <taxon>Aspergillus</taxon>
        <taxon>Aspergillus subgen. Circumdati</taxon>
    </lineage>
</organism>
<evidence type="ECO:0000313" key="2">
    <source>
        <dbReference type="Proteomes" id="UP000184063"/>
    </source>
</evidence>
<gene>
    <name evidence="1" type="ORF">ASPFODRAFT_216332</name>
</gene>
<evidence type="ECO:0000313" key="1">
    <source>
        <dbReference type="EMBL" id="OJZ89693.1"/>
    </source>
</evidence>
<reference evidence="2" key="1">
    <citation type="journal article" date="2017" name="Genome Biol.">
        <title>Comparative genomics reveals high biological diversity and specific adaptations in the industrially and medically important fungal genus Aspergillus.</title>
        <authorList>
            <person name="de Vries R.P."/>
            <person name="Riley R."/>
            <person name="Wiebenga A."/>
            <person name="Aguilar-Osorio G."/>
            <person name="Amillis S."/>
            <person name="Uchima C.A."/>
            <person name="Anderluh G."/>
            <person name="Asadollahi M."/>
            <person name="Askin M."/>
            <person name="Barry K."/>
            <person name="Battaglia E."/>
            <person name="Bayram O."/>
            <person name="Benocci T."/>
            <person name="Braus-Stromeyer S.A."/>
            <person name="Caldana C."/>
            <person name="Canovas D."/>
            <person name="Cerqueira G.C."/>
            <person name="Chen F."/>
            <person name="Chen W."/>
            <person name="Choi C."/>
            <person name="Clum A."/>
            <person name="Dos Santos R.A."/>
            <person name="Damasio A.R."/>
            <person name="Diallinas G."/>
            <person name="Emri T."/>
            <person name="Fekete E."/>
            <person name="Flipphi M."/>
            <person name="Freyberg S."/>
            <person name="Gallo A."/>
            <person name="Gournas C."/>
            <person name="Habgood R."/>
            <person name="Hainaut M."/>
            <person name="Harispe M.L."/>
            <person name="Henrissat B."/>
            <person name="Hilden K.S."/>
            <person name="Hope R."/>
            <person name="Hossain A."/>
            <person name="Karabika E."/>
            <person name="Karaffa L."/>
            <person name="Karanyi Z."/>
            <person name="Krasevec N."/>
            <person name="Kuo A."/>
            <person name="Kusch H."/>
            <person name="LaButti K."/>
            <person name="Lagendijk E.L."/>
            <person name="Lapidus A."/>
            <person name="Levasseur A."/>
            <person name="Lindquist E."/>
            <person name="Lipzen A."/>
            <person name="Logrieco A.F."/>
            <person name="MacCabe A."/>
            <person name="Maekelae M.R."/>
            <person name="Malavazi I."/>
            <person name="Melin P."/>
            <person name="Meyer V."/>
            <person name="Mielnichuk N."/>
            <person name="Miskei M."/>
            <person name="Molnar A.P."/>
            <person name="Mule G."/>
            <person name="Ngan C.Y."/>
            <person name="Orejas M."/>
            <person name="Orosz E."/>
            <person name="Ouedraogo J.P."/>
            <person name="Overkamp K.M."/>
            <person name="Park H.-S."/>
            <person name="Perrone G."/>
            <person name="Piumi F."/>
            <person name="Punt P.J."/>
            <person name="Ram A.F."/>
            <person name="Ramon A."/>
            <person name="Rauscher S."/>
            <person name="Record E."/>
            <person name="Riano-Pachon D.M."/>
            <person name="Robert V."/>
            <person name="Roehrig J."/>
            <person name="Ruller R."/>
            <person name="Salamov A."/>
            <person name="Salih N.S."/>
            <person name="Samson R.A."/>
            <person name="Sandor E."/>
            <person name="Sanguinetti M."/>
            <person name="Schuetze T."/>
            <person name="Sepcic K."/>
            <person name="Shelest E."/>
            <person name="Sherlock G."/>
            <person name="Sophianopoulou V."/>
            <person name="Squina F.M."/>
            <person name="Sun H."/>
            <person name="Susca A."/>
            <person name="Todd R.B."/>
            <person name="Tsang A."/>
            <person name="Unkles S.E."/>
            <person name="van de Wiele N."/>
            <person name="van Rossen-Uffink D."/>
            <person name="Oliveira J.V."/>
            <person name="Vesth T.C."/>
            <person name="Visser J."/>
            <person name="Yu J.-H."/>
            <person name="Zhou M."/>
            <person name="Andersen M.R."/>
            <person name="Archer D.B."/>
            <person name="Baker S.E."/>
            <person name="Benoit I."/>
            <person name="Brakhage A.A."/>
            <person name="Braus G.H."/>
            <person name="Fischer R."/>
            <person name="Frisvad J.C."/>
            <person name="Goldman G.H."/>
            <person name="Houbraken J."/>
            <person name="Oakley B."/>
            <person name="Pocsi I."/>
            <person name="Scazzocchio C."/>
            <person name="Seiboth B."/>
            <person name="vanKuyk P.A."/>
            <person name="Wortman J."/>
            <person name="Dyer P.S."/>
            <person name="Grigoriev I.V."/>
        </authorList>
    </citation>
    <scope>NUCLEOTIDE SEQUENCE [LARGE SCALE GENOMIC DNA]</scope>
    <source>
        <strain evidence="2">CBS 106.47</strain>
    </source>
</reference>
<dbReference type="VEuPathDB" id="FungiDB:ASPFODRAFT_216332"/>
<dbReference type="Proteomes" id="UP000184063">
    <property type="component" value="Unassembled WGS sequence"/>
</dbReference>
<dbReference type="EMBL" id="KV878238">
    <property type="protein sequence ID" value="OJZ89693.1"/>
    <property type="molecule type" value="Genomic_DNA"/>
</dbReference>
<dbReference type="AlphaFoldDB" id="A0A1M3TSH2"/>
<name>A0A1M3TSH2_ASPLC</name>
<dbReference type="OrthoDB" id="10327815at2759"/>
<sequence length="177" mass="19804">MGASARDTTGTACIAALSGQLRPKKALIDAWAEGRSIGGSRHCSASPLLMPCLGLFLHLPHPAYPRCFTLSQHAWWMHRQSMYRLGNFQCQCIFLVIRWSLEFGDDIDIDCFGTHQHYGSVGIDRTDETRNCHCRSHYRDSGKDPLGHLQGPRINMIDPFGDIPFRGPTLVPRLIIG</sequence>